<dbReference type="RefSeq" id="WP_190069626.1">
    <property type="nucleotide sequence ID" value="NZ_BNBM01000003.1"/>
</dbReference>
<dbReference type="Gene3D" id="3.40.50.12370">
    <property type="match status" value="1"/>
</dbReference>
<proteinExistence type="predicted"/>
<name>A0ABV1XL34_9ACTN</name>
<accession>A0ABV1XL34</accession>
<sequence length="144" mass="15437">MVHHSLPDNLDDAKMVVAGTRGMDINSLPACPVVLVPENLTDAHRARPSAEIALGVDAHEPATGAIECAFETARLWGVRLRAVHAWRLPSHAAELPYGVPEEDRGAWEDTKGCSCWRTGCVRGGRSTLQAATEGDVLPCIQPGH</sequence>
<reference evidence="1 2" key="1">
    <citation type="submission" date="2024-06" db="EMBL/GenBank/DDBJ databases">
        <title>The Natural Products Discovery Center: Release of the First 8490 Sequenced Strains for Exploring Actinobacteria Biosynthetic Diversity.</title>
        <authorList>
            <person name="Kalkreuter E."/>
            <person name="Kautsar S.A."/>
            <person name="Yang D."/>
            <person name="Bader C.D."/>
            <person name="Teijaro C.N."/>
            <person name="Fluegel L."/>
            <person name="Davis C.M."/>
            <person name="Simpson J.R."/>
            <person name="Lauterbach L."/>
            <person name="Steele A.D."/>
            <person name="Gui C."/>
            <person name="Meng S."/>
            <person name="Li G."/>
            <person name="Viehrig K."/>
            <person name="Ye F."/>
            <person name="Su P."/>
            <person name="Kiefer A.F."/>
            <person name="Nichols A."/>
            <person name="Cepeda A.J."/>
            <person name="Yan W."/>
            <person name="Fan B."/>
            <person name="Jiang Y."/>
            <person name="Adhikari A."/>
            <person name="Zheng C.-J."/>
            <person name="Schuster L."/>
            <person name="Cowan T.M."/>
            <person name="Smanski M.J."/>
            <person name="Chevrette M.G."/>
            <person name="De Carvalho L.P.S."/>
            <person name="Shen B."/>
        </authorList>
    </citation>
    <scope>NUCLEOTIDE SEQUENCE [LARGE SCALE GENOMIC DNA]</scope>
    <source>
        <strain evidence="1 2">NPDC000155</strain>
    </source>
</reference>
<gene>
    <name evidence="1" type="ORF">ABT384_05960</name>
</gene>
<evidence type="ECO:0000313" key="1">
    <source>
        <dbReference type="EMBL" id="MER7372195.1"/>
    </source>
</evidence>
<evidence type="ECO:0000313" key="2">
    <source>
        <dbReference type="Proteomes" id="UP001486207"/>
    </source>
</evidence>
<dbReference type="SUPFAM" id="SSF52402">
    <property type="entry name" value="Adenine nucleotide alpha hydrolases-like"/>
    <property type="match status" value="1"/>
</dbReference>
<keyword evidence="2" id="KW-1185">Reference proteome</keyword>
<dbReference type="Proteomes" id="UP001486207">
    <property type="component" value="Unassembled WGS sequence"/>
</dbReference>
<comment type="caution">
    <text evidence="1">The sequence shown here is derived from an EMBL/GenBank/DDBJ whole genome shotgun (WGS) entry which is preliminary data.</text>
</comment>
<dbReference type="EMBL" id="JBEPFB010000002">
    <property type="protein sequence ID" value="MER7372195.1"/>
    <property type="molecule type" value="Genomic_DNA"/>
</dbReference>
<protein>
    <submittedName>
        <fullName evidence="1">Universal stress protein</fullName>
    </submittedName>
</protein>
<organism evidence="1 2">
    <name type="scientific">Streptomyces lanatus</name>
    <dbReference type="NCBI Taxonomy" id="66900"/>
    <lineage>
        <taxon>Bacteria</taxon>
        <taxon>Bacillati</taxon>
        <taxon>Actinomycetota</taxon>
        <taxon>Actinomycetes</taxon>
        <taxon>Kitasatosporales</taxon>
        <taxon>Streptomycetaceae</taxon>
        <taxon>Streptomyces</taxon>
    </lineage>
</organism>